<reference evidence="1 2" key="1">
    <citation type="submission" date="2019-03" db="EMBL/GenBank/DDBJ databases">
        <title>Genomic Encyclopedia of Type Strains, Phase IV (KMG-V): Genome sequencing to study the core and pangenomes of soil and plant-associated prokaryotes.</title>
        <authorList>
            <person name="Whitman W."/>
        </authorList>
    </citation>
    <scope>NUCLEOTIDE SEQUENCE [LARGE SCALE GENOMIC DNA]</scope>
    <source>
        <strain evidence="1 2">Hc14</strain>
    </source>
</reference>
<name>A0A4R3PUS5_RHISU</name>
<sequence>MSASNTTTDHQEIRNWVEARQGHPARVKGREPGGILRIDFGEPEESLEKISWDKFFEIFDENKLAFLYQEKTDDGRTSRFSKFVARH</sequence>
<proteinExistence type="predicted"/>
<dbReference type="OrthoDB" id="9808866at2"/>
<gene>
    <name evidence="1" type="ORF">EV132_12483</name>
</gene>
<dbReference type="RefSeq" id="WP_087003887.1">
    <property type="nucleotide sequence ID" value="NZ_FWER01000059.1"/>
</dbReference>
<comment type="caution">
    <text evidence="1">The sequence shown here is derived from an EMBL/GenBank/DDBJ whole genome shotgun (WGS) entry which is preliminary data.</text>
</comment>
<accession>A0A4R3PUS5</accession>
<dbReference type="Proteomes" id="UP000294576">
    <property type="component" value="Unassembled WGS sequence"/>
</dbReference>
<evidence type="ECO:0000313" key="1">
    <source>
        <dbReference type="EMBL" id="TCU09683.1"/>
    </source>
</evidence>
<evidence type="ECO:0008006" key="3">
    <source>
        <dbReference type="Google" id="ProtNLM"/>
    </source>
</evidence>
<organism evidence="1 2">
    <name type="scientific">Rhizobium sullae</name>
    <name type="common">Rhizobium hedysari</name>
    <dbReference type="NCBI Taxonomy" id="50338"/>
    <lineage>
        <taxon>Bacteria</taxon>
        <taxon>Pseudomonadati</taxon>
        <taxon>Pseudomonadota</taxon>
        <taxon>Alphaproteobacteria</taxon>
        <taxon>Hyphomicrobiales</taxon>
        <taxon>Rhizobiaceae</taxon>
        <taxon>Rhizobium/Agrobacterium group</taxon>
        <taxon>Rhizobium</taxon>
    </lineage>
</organism>
<dbReference type="EMBL" id="SMBH01000024">
    <property type="protein sequence ID" value="TCU09683.1"/>
    <property type="molecule type" value="Genomic_DNA"/>
</dbReference>
<evidence type="ECO:0000313" key="2">
    <source>
        <dbReference type="Proteomes" id="UP000294576"/>
    </source>
</evidence>
<dbReference type="AlphaFoldDB" id="A0A4R3PUS5"/>
<protein>
    <recommendedName>
        <fullName evidence="3">1,4-alpha-glucan branching enzyme</fullName>
    </recommendedName>
</protein>